<name>A0A4Q2AIG1_9BURK</name>
<dbReference type="InterPro" id="IPR026487">
    <property type="entry name" value="CHP04141"/>
</dbReference>
<dbReference type="RefSeq" id="WP_129516768.1">
    <property type="nucleotide sequence ID" value="NZ_QWEX01000002.1"/>
</dbReference>
<dbReference type="NCBIfam" id="TIGR04141">
    <property type="entry name" value="TIGR04141 family sporadically distributed protein"/>
    <property type="match status" value="1"/>
</dbReference>
<reference evidence="1 2" key="1">
    <citation type="submission" date="2018-08" db="EMBL/GenBank/DDBJ databases">
        <title>Mountain-cultivated ginseng endophyte, Burkholderia stabilis and its activity against ginseng root rot disease.</title>
        <authorList>
            <person name="Tapan Kumar M."/>
            <person name="Bae H."/>
            <person name="Shanmugam G."/>
            <person name="Jeon J."/>
        </authorList>
    </citation>
    <scope>NUCLEOTIDE SEQUENCE [LARGE SCALE GENOMIC DNA]</scope>
    <source>
        <strain evidence="1 2">EB159</strain>
    </source>
</reference>
<evidence type="ECO:0000313" key="2">
    <source>
        <dbReference type="Proteomes" id="UP000289650"/>
    </source>
</evidence>
<dbReference type="OrthoDB" id="6401683at2"/>
<proteinExistence type="predicted"/>
<sequence>MDTEKKVNHLTVFLIKKQYETCEQIIRTESCEAPLHVTLSGYGEGRLYIKRVPPFLPKWTALFRDQVDLSSFAVPGISAAFFLLVNGRCFVLTFGQGGRFLLRDEVFEERFGLLCALNSVDQNSFRCIDVQSLDAIQSHTRIQSGQETSADQFGLDVEQDMLKAIVGAPLDHALGNRMAGSDSLAVSVKMGLSDLPFLLEEYRKKFESDLSAEDYQWVNNISMVKNSELVGHLEVEIDERLKKCQFDNIWLSIPEIIDWTMVKGFMYTYGKKEIYPDINFNGFLKTVKNGEIDLELLRARDVHCADADHKKVFKSWKVFKCLYAEIDLSSNKYILNDGKWFKVAKDFVERTNEEFSKIPLSNLKLPEYGGGGEGAYNSMVAANEPAVYALLDDKKKIMHGGGHGQVEVCDLFSINRELIHVKMYSKSSVLSHLFAQGFVSGQLIQIDASFRAKVREKLPPAYQELMSIGKKPNQDEFTIVYAIISDAVGDHLHLPFFSRVNLNNVRKILNGYGYKVELLKIFSNEVYAKTIKDPPKL</sequence>
<accession>A0A4Q2AIG1</accession>
<gene>
    <name evidence="1" type="ORF">D1006_29560</name>
</gene>
<organism evidence="1 2">
    <name type="scientific">Burkholderia stabilis</name>
    <dbReference type="NCBI Taxonomy" id="95485"/>
    <lineage>
        <taxon>Bacteria</taxon>
        <taxon>Pseudomonadati</taxon>
        <taxon>Pseudomonadota</taxon>
        <taxon>Betaproteobacteria</taxon>
        <taxon>Burkholderiales</taxon>
        <taxon>Burkholderiaceae</taxon>
        <taxon>Burkholderia</taxon>
        <taxon>Burkholderia cepacia complex</taxon>
    </lineage>
</organism>
<evidence type="ECO:0008006" key="3">
    <source>
        <dbReference type="Google" id="ProtNLM"/>
    </source>
</evidence>
<dbReference type="EMBL" id="QWEX01000002">
    <property type="protein sequence ID" value="RXV69227.1"/>
    <property type="molecule type" value="Genomic_DNA"/>
</dbReference>
<evidence type="ECO:0000313" key="1">
    <source>
        <dbReference type="EMBL" id="RXV69227.1"/>
    </source>
</evidence>
<comment type="caution">
    <text evidence="1">The sequence shown here is derived from an EMBL/GenBank/DDBJ whole genome shotgun (WGS) entry which is preliminary data.</text>
</comment>
<dbReference type="Pfam" id="PF19614">
    <property type="entry name" value="DUF6119"/>
    <property type="match status" value="1"/>
</dbReference>
<dbReference type="AlphaFoldDB" id="A0A4Q2AIG1"/>
<dbReference type="Proteomes" id="UP000289650">
    <property type="component" value="Unassembled WGS sequence"/>
</dbReference>
<protein>
    <recommendedName>
        <fullName evidence="3">Sporadically distributed protein, TIGR04141 family</fullName>
    </recommendedName>
</protein>